<evidence type="ECO:0000313" key="3">
    <source>
        <dbReference type="Proteomes" id="UP000296706"/>
    </source>
</evidence>
<dbReference type="SMART" id="SM00564">
    <property type="entry name" value="PQQ"/>
    <property type="match status" value="4"/>
</dbReference>
<proteinExistence type="predicted"/>
<dbReference type="GeneID" id="39848128"/>
<dbReference type="SUPFAM" id="SSF50998">
    <property type="entry name" value="Quinoprotein alcohol dehydrogenase-like"/>
    <property type="match status" value="1"/>
</dbReference>
<dbReference type="PANTHER" id="PTHR34512">
    <property type="entry name" value="CELL SURFACE PROTEIN"/>
    <property type="match status" value="1"/>
</dbReference>
<dbReference type="InterPro" id="IPR006311">
    <property type="entry name" value="TAT_signal"/>
</dbReference>
<dbReference type="InterPro" id="IPR011047">
    <property type="entry name" value="Quinoprotein_ADH-like_sf"/>
</dbReference>
<dbReference type="InterPro" id="IPR002372">
    <property type="entry name" value="PQQ_rpt_dom"/>
</dbReference>
<protein>
    <recommendedName>
        <fullName evidence="1">Pyrrolo-quinoline quinone repeat domain-containing protein</fullName>
    </recommendedName>
</protein>
<dbReference type="Pfam" id="PF13360">
    <property type="entry name" value="PQQ_2"/>
    <property type="match status" value="1"/>
</dbReference>
<evidence type="ECO:0000259" key="1">
    <source>
        <dbReference type="Pfam" id="PF13360"/>
    </source>
</evidence>
<organism evidence="2 3">
    <name type="scientific">Halapricum salinum</name>
    <dbReference type="NCBI Taxonomy" id="1457250"/>
    <lineage>
        <taxon>Archaea</taxon>
        <taxon>Methanobacteriati</taxon>
        <taxon>Methanobacteriota</taxon>
        <taxon>Stenosarchaea group</taxon>
        <taxon>Halobacteria</taxon>
        <taxon>Halobacteriales</taxon>
        <taxon>Haloarculaceae</taxon>
        <taxon>Halapricum</taxon>
    </lineage>
</organism>
<feature type="domain" description="Pyrrolo-quinoline quinone repeat" evidence="1">
    <location>
        <begin position="172"/>
        <end position="359"/>
    </location>
</feature>
<gene>
    <name evidence="2" type="ORF">DV733_09645</name>
</gene>
<dbReference type="KEGG" id="hsn:DV733_09645"/>
<dbReference type="AlphaFoldDB" id="A0A4D6HFF7"/>
<dbReference type="Proteomes" id="UP000296706">
    <property type="component" value="Chromosome"/>
</dbReference>
<dbReference type="EMBL" id="CP031310">
    <property type="protein sequence ID" value="QCC51487.1"/>
    <property type="molecule type" value="Genomic_DNA"/>
</dbReference>
<sequence>MERSGRRQFLTTVAAGGVVATAGCSIPLLGDGGSNDGQQGARDWAQLRGTAGMTGQSSAGGPGPEATQQFTAEFRNGINVGNTAPLIGADGIYGVGKAAEPYDTEPPTFGAYAFKCSREDGREMWRREIAIREGQENLGFFTEPPRACLGPEGLYVYWLEDKGRGNGYLDHVERRSRADGSVQWSRSIETWDVNTRQPVVRGDTLFVLMDGALRAFATADGSDRWTSERFRYYQRAPSVGRNVVAVYNQGFGESDEDVTMQLTAFDRSDGSERWSVPTPDTRGAAMLPSVADGTIFVAEGFGISLLGGIRGEIPARRIRALDGSDGSEQWSYTYVDASEDPTMAGGTTSVAVDSDTVYAGLFYPTASQILGPDASSADRDRLEDSVYTGRNLLALDRADGSLKWDAQIGTAAQVWPYLVVDDTNLYAKFGLGDEAEGAQTRWYVIEKADGAIRGSFGADAEIDQARVFGVADGALFEHTGGGVRVWE</sequence>
<keyword evidence="3" id="KW-1185">Reference proteome</keyword>
<dbReference type="OrthoDB" id="136681at2157"/>
<dbReference type="InterPro" id="IPR015943">
    <property type="entry name" value="WD40/YVTN_repeat-like_dom_sf"/>
</dbReference>
<dbReference type="PROSITE" id="PS51257">
    <property type="entry name" value="PROKAR_LIPOPROTEIN"/>
    <property type="match status" value="1"/>
</dbReference>
<dbReference type="RefSeq" id="WP_049994902.1">
    <property type="nucleotide sequence ID" value="NZ_CP031310.1"/>
</dbReference>
<dbReference type="STRING" id="1457250.GCA_000755225_00972"/>
<evidence type="ECO:0000313" key="2">
    <source>
        <dbReference type="EMBL" id="QCC51487.1"/>
    </source>
</evidence>
<name>A0A4D6HFF7_9EURY</name>
<dbReference type="Gene3D" id="2.130.10.10">
    <property type="entry name" value="YVTN repeat-like/Quinoprotein amine dehydrogenase"/>
    <property type="match status" value="1"/>
</dbReference>
<dbReference type="Gene3D" id="2.40.128.630">
    <property type="match status" value="1"/>
</dbReference>
<accession>A0A4D6HFF7</accession>
<dbReference type="PROSITE" id="PS51318">
    <property type="entry name" value="TAT"/>
    <property type="match status" value="1"/>
</dbReference>
<dbReference type="PANTHER" id="PTHR34512:SF30">
    <property type="entry name" value="OUTER MEMBRANE PROTEIN ASSEMBLY FACTOR BAMB"/>
    <property type="match status" value="1"/>
</dbReference>
<dbReference type="InterPro" id="IPR018391">
    <property type="entry name" value="PQQ_b-propeller_rpt"/>
</dbReference>
<reference evidence="2 3" key="1">
    <citation type="journal article" date="2019" name="Nat. Commun.">
        <title>A new type of DNA phosphorothioation-based antiviral system in archaea.</title>
        <authorList>
            <person name="Xiong L."/>
            <person name="Liu S."/>
            <person name="Chen S."/>
            <person name="Xiao Y."/>
            <person name="Zhu B."/>
            <person name="Gao Y."/>
            <person name="Zhang Y."/>
            <person name="Chen B."/>
            <person name="Luo J."/>
            <person name="Deng Z."/>
            <person name="Chen X."/>
            <person name="Wang L."/>
            <person name="Chen S."/>
        </authorList>
    </citation>
    <scope>NUCLEOTIDE SEQUENCE [LARGE SCALE GENOMIC DNA]</scope>
    <source>
        <strain evidence="2 3">CBA1105</strain>
    </source>
</reference>